<dbReference type="InterPro" id="IPR001296">
    <property type="entry name" value="Glyco_trans_1"/>
</dbReference>
<dbReference type="RefSeq" id="WP_055269733.1">
    <property type="nucleotide sequence ID" value="NZ_CAXKYA010000062.1"/>
</dbReference>
<dbReference type="Pfam" id="PF00534">
    <property type="entry name" value="Glycos_transf_1"/>
    <property type="match status" value="1"/>
</dbReference>
<dbReference type="Proteomes" id="UP000095606">
    <property type="component" value="Unassembled WGS sequence"/>
</dbReference>
<evidence type="ECO:0000259" key="2">
    <source>
        <dbReference type="Pfam" id="PF00534"/>
    </source>
</evidence>
<reference evidence="3 4" key="1">
    <citation type="submission" date="2015-09" db="EMBL/GenBank/DDBJ databases">
        <authorList>
            <consortium name="Pathogen Informatics"/>
        </authorList>
    </citation>
    <scope>NUCLEOTIDE SEQUENCE [LARGE SCALE GENOMIC DNA]</scope>
    <source>
        <strain evidence="3 4">2789STDY5834846</strain>
    </source>
</reference>
<feature type="domain" description="Glycosyl transferase family 1" evidence="2">
    <location>
        <begin position="219"/>
        <end position="378"/>
    </location>
</feature>
<proteinExistence type="predicted"/>
<dbReference type="PANTHER" id="PTHR46401">
    <property type="entry name" value="GLYCOSYLTRANSFERASE WBBK-RELATED"/>
    <property type="match status" value="1"/>
</dbReference>
<dbReference type="PANTHER" id="PTHR46401:SF2">
    <property type="entry name" value="GLYCOSYLTRANSFERASE WBBK-RELATED"/>
    <property type="match status" value="1"/>
</dbReference>
<dbReference type="SUPFAM" id="SSF53756">
    <property type="entry name" value="UDP-Glycosyltransferase/glycogen phosphorylase"/>
    <property type="match status" value="1"/>
</dbReference>
<dbReference type="GO" id="GO:0009103">
    <property type="term" value="P:lipopolysaccharide biosynthetic process"/>
    <property type="evidence" value="ECO:0007669"/>
    <property type="project" value="TreeGrafter"/>
</dbReference>
<dbReference type="Gene3D" id="3.40.50.2000">
    <property type="entry name" value="Glycogen Phosphorylase B"/>
    <property type="match status" value="1"/>
</dbReference>
<protein>
    <submittedName>
        <fullName evidence="3">Glycosyl transferase family protein</fullName>
    </submittedName>
</protein>
<dbReference type="GO" id="GO:0016757">
    <property type="term" value="F:glycosyltransferase activity"/>
    <property type="evidence" value="ECO:0007669"/>
    <property type="project" value="InterPro"/>
</dbReference>
<sequence length="400" mass="45862">MKKRILYLSALSSQRLIDGLYQQNKVDPGFAVQKFNRLLVSGLIENLVEVTVLSAPPVGRHNSSKVLWHRLRETEKEITYSYLNFINFSGLRQICLVVEAFFKTLFWSIGKKKTESAVVCDVLNASICVAAIMACKITGIQSLGVMTDMPGLMVRFEREQRLPWRTRIATGIIKWCLNNFKKYVFLTEAMNVVNERKRPYIVMEGMSDRFMATYKRPFEAKDIKVVMYAGGLHERYGLKKLTEAFMMLPQENFRLKLFGSGPFVEKLKTKYTKKDSRIQYMGVAPNAEVVAAELDASLLVNPRPTHEEFTKYSFPSKNIEYMASGTPLLTTKLPGMPKEYYPYVFLIENESVEGYAKALESVLAQSDEELYVFGEKAKDFVIEKKNSFEQAKRVIELIKL</sequence>
<dbReference type="EMBL" id="CZAE01000012">
    <property type="protein sequence ID" value="CUP46005.1"/>
    <property type="molecule type" value="Genomic_DNA"/>
</dbReference>
<gene>
    <name evidence="3" type="ORF">ERS852461_02615</name>
</gene>
<evidence type="ECO:0000313" key="4">
    <source>
        <dbReference type="Proteomes" id="UP000095606"/>
    </source>
</evidence>
<dbReference type="AlphaFoldDB" id="A0A174NJ63"/>
<evidence type="ECO:0000313" key="3">
    <source>
        <dbReference type="EMBL" id="CUP46005.1"/>
    </source>
</evidence>
<organism evidence="3 4">
    <name type="scientific">Bacteroides faecis</name>
    <dbReference type="NCBI Taxonomy" id="674529"/>
    <lineage>
        <taxon>Bacteria</taxon>
        <taxon>Pseudomonadati</taxon>
        <taxon>Bacteroidota</taxon>
        <taxon>Bacteroidia</taxon>
        <taxon>Bacteroidales</taxon>
        <taxon>Bacteroidaceae</taxon>
        <taxon>Bacteroides</taxon>
    </lineage>
</organism>
<keyword evidence="1 3" id="KW-0808">Transferase</keyword>
<accession>A0A174NJ63</accession>
<evidence type="ECO:0000256" key="1">
    <source>
        <dbReference type="ARBA" id="ARBA00022679"/>
    </source>
</evidence>
<name>A0A174NJ63_9BACE</name>